<dbReference type="InterPro" id="IPR027417">
    <property type="entry name" value="P-loop_NTPase"/>
</dbReference>
<evidence type="ECO:0000256" key="7">
    <source>
        <dbReference type="SAM" id="Phobius"/>
    </source>
</evidence>
<dbReference type="GO" id="GO:0034040">
    <property type="term" value="F:ATPase-coupled lipid transmembrane transporter activity"/>
    <property type="evidence" value="ECO:0007669"/>
    <property type="project" value="TreeGrafter"/>
</dbReference>
<dbReference type="SUPFAM" id="SSF90123">
    <property type="entry name" value="ABC transporter transmembrane region"/>
    <property type="match status" value="1"/>
</dbReference>
<dbReference type="InterPro" id="IPR003439">
    <property type="entry name" value="ABC_transporter-like_ATP-bd"/>
</dbReference>
<feature type="transmembrane region" description="Helical" evidence="7">
    <location>
        <begin position="127"/>
        <end position="144"/>
    </location>
</feature>
<dbReference type="GO" id="GO:0005524">
    <property type="term" value="F:ATP binding"/>
    <property type="evidence" value="ECO:0007669"/>
    <property type="project" value="UniProtKB-KW"/>
</dbReference>
<dbReference type="SUPFAM" id="SSF52540">
    <property type="entry name" value="P-loop containing nucleoside triphosphate hydrolases"/>
    <property type="match status" value="1"/>
</dbReference>
<dbReference type="PROSITE" id="PS50929">
    <property type="entry name" value="ABC_TM1F"/>
    <property type="match status" value="1"/>
</dbReference>
<name>A0A805Z9R5_LACGA</name>
<keyword evidence="5 7" id="KW-1133">Transmembrane helix</keyword>
<keyword evidence="3" id="KW-0547">Nucleotide-binding</keyword>
<evidence type="ECO:0000259" key="9">
    <source>
        <dbReference type="PROSITE" id="PS50929"/>
    </source>
</evidence>
<sequence length="528" mass="60092">MKRGVTMKKFINKKFFALSILLSCLSGLELPFGTWSYSEIFSLITEKNIPNTIRMVAVITIAQILLVIIKYLNTRILNRNIACFNQNVREFLMKSNFIEISENNVSKQISFLSNDLNLIEENYLKQLFQLISMIVTIVGTSIVAVGNSFLLTLVFISFAIFSSIIPKFFSKKTAQQSNNWSTSTGTYITFMSDFLKNIRTVLNYNALDTFIKKGQKIITQSTENKRLRDNTIAKSNFWVNIFVYSFDFLPIGIGIIMVIKGMLTLASFVAVQYSSTWIINSFYSINSCRNQMSSAKPMIDKLLSFKPEEFDKNIPNSNLNTLTLNNISFGYKPGELVLDKINLKIKRGDKLLLTGKSGQGKSTLLNLLTGQLKPTKGNVLVNGMTNQNYTFSEVQQTSQIFNDTLLFNLTLGKKFDDFKITEAIKKAGLLPYVNRYGLNTIIEENGNNLSGGEKKRIELARAFLYERDFLIVDEGTASLDPITANQIHEVFLDSPLTVIEIDHHIPPKIMQMFNHHYDLHNKRLERIF</sequence>
<dbReference type="Gene3D" id="3.40.50.300">
    <property type="entry name" value="P-loop containing nucleotide triphosphate hydrolases"/>
    <property type="match status" value="1"/>
</dbReference>
<dbReference type="Gene3D" id="1.20.1560.10">
    <property type="entry name" value="ABC transporter type 1, transmembrane domain"/>
    <property type="match status" value="1"/>
</dbReference>
<evidence type="ECO:0000256" key="5">
    <source>
        <dbReference type="ARBA" id="ARBA00022989"/>
    </source>
</evidence>
<dbReference type="InterPro" id="IPR011527">
    <property type="entry name" value="ABC1_TM_dom"/>
</dbReference>
<evidence type="ECO:0000256" key="6">
    <source>
        <dbReference type="ARBA" id="ARBA00023136"/>
    </source>
</evidence>
<comment type="subcellular location">
    <subcellularLocation>
        <location evidence="1">Cell membrane</location>
        <topology evidence="1">Multi-pass membrane protein</topology>
    </subcellularLocation>
</comment>
<dbReference type="PROSITE" id="PS00211">
    <property type="entry name" value="ABC_TRANSPORTER_1"/>
    <property type="match status" value="1"/>
</dbReference>
<dbReference type="GO" id="GO:0140359">
    <property type="term" value="F:ABC-type transporter activity"/>
    <property type="evidence" value="ECO:0007669"/>
    <property type="project" value="InterPro"/>
</dbReference>
<dbReference type="CDD" id="cd03228">
    <property type="entry name" value="ABCC_MRP_Like"/>
    <property type="match status" value="1"/>
</dbReference>
<accession>A0A805Z9R5</accession>
<feature type="transmembrane region" description="Helical" evidence="7">
    <location>
        <begin position="237"/>
        <end position="259"/>
    </location>
</feature>
<dbReference type="EMBL" id="CP000413">
    <property type="protein sequence ID" value="ABJ60879.1"/>
    <property type="molecule type" value="Genomic_DNA"/>
</dbReference>
<dbReference type="PANTHER" id="PTHR24221">
    <property type="entry name" value="ATP-BINDING CASSETTE SUB-FAMILY B"/>
    <property type="match status" value="1"/>
</dbReference>
<dbReference type="InterPro" id="IPR039421">
    <property type="entry name" value="Type_1_exporter"/>
</dbReference>
<evidence type="ECO:0000256" key="2">
    <source>
        <dbReference type="ARBA" id="ARBA00022692"/>
    </source>
</evidence>
<reference evidence="10 11" key="1">
    <citation type="journal article" date="2006" name="Proc. Natl. Acad. Sci. U.S.A.">
        <title>Comparative genomics of the lactic acid bacteria.</title>
        <authorList>
            <person name="Makarova K."/>
            <person name="Slesarev A."/>
            <person name="Wolf Y."/>
            <person name="Sorokin A."/>
            <person name="Mirkin B."/>
            <person name="Koonin E."/>
            <person name="Pavlov A."/>
            <person name="Pavlova N."/>
            <person name="Karamychev V."/>
            <person name="Polouchine N."/>
            <person name="Shakhova V."/>
            <person name="Grigoriev I."/>
            <person name="Lou Y."/>
            <person name="Rohksar D."/>
            <person name="Lucas S."/>
            <person name="Huang K."/>
            <person name="Goodstein D.M."/>
            <person name="Hawkins T."/>
            <person name="Plengvidhya V."/>
            <person name="Welker D."/>
            <person name="Hughes J."/>
            <person name="Goh Y."/>
            <person name="Benson A."/>
            <person name="Baldwin K."/>
            <person name="Lee J.H."/>
            <person name="Diaz-Muniz I."/>
            <person name="Dosti B."/>
            <person name="Smeianov V."/>
            <person name="Wechter W."/>
            <person name="Barabote R."/>
            <person name="Lorca G."/>
            <person name="Altermann E."/>
            <person name="Barrangou R."/>
            <person name="Ganesan B."/>
            <person name="Xie Y."/>
            <person name="Rawsthorne H."/>
            <person name="Tamir D."/>
            <person name="Parker C."/>
            <person name="Breidt F."/>
            <person name="Broadbent J."/>
            <person name="Hutkins R."/>
            <person name="O'Sullivan D."/>
            <person name="Steele J."/>
            <person name="Unlu G."/>
            <person name="Saier M."/>
            <person name="Klaenhammer T."/>
            <person name="Richardson P."/>
            <person name="Kozyavkin S."/>
            <person name="Weimer B."/>
            <person name="Mills D."/>
        </authorList>
    </citation>
    <scope>NUCLEOTIDE SEQUENCE [LARGE SCALE GENOMIC DNA]</scope>
    <source>
        <strain evidence="11">ATCC 33323 / DSM 20243 / BCRC 14619 / CIP 102991 / JCM 1131 / KCTC 3163 / NCIMB 11718 / NCTC 13722 / AM63</strain>
    </source>
</reference>
<feature type="domain" description="ABC transporter" evidence="8">
    <location>
        <begin position="322"/>
        <end position="527"/>
    </location>
</feature>
<dbReference type="PANTHER" id="PTHR24221:SF654">
    <property type="entry name" value="ATP-BINDING CASSETTE SUB-FAMILY B MEMBER 6"/>
    <property type="match status" value="1"/>
</dbReference>
<evidence type="ECO:0000256" key="3">
    <source>
        <dbReference type="ARBA" id="ARBA00022741"/>
    </source>
</evidence>
<feature type="transmembrane region" description="Helical" evidence="7">
    <location>
        <begin position="150"/>
        <end position="169"/>
    </location>
</feature>
<keyword evidence="2 7" id="KW-0812">Transmembrane</keyword>
<protein>
    <submittedName>
        <fullName evidence="10">ABC-type multidrug transport system, ATPase and permease component</fullName>
    </submittedName>
</protein>
<gene>
    <name evidence="10" type="ordered locus">LGAS_1525</name>
</gene>
<dbReference type="InterPro" id="IPR017871">
    <property type="entry name" value="ABC_transporter-like_CS"/>
</dbReference>
<evidence type="ECO:0000256" key="1">
    <source>
        <dbReference type="ARBA" id="ARBA00004651"/>
    </source>
</evidence>
<feature type="domain" description="ABC transmembrane type-1" evidence="9">
    <location>
        <begin position="17"/>
        <end position="294"/>
    </location>
</feature>
<feature type="transmembrane region" description="Helical" evidence="7">
    <location>
        <begin position="52"/>
        <end position="72"/>
    </location>
</feature>
<proteinExistence type="predicted"/>
<evidence type="ECO:0000313" key="10">
    <source>
        <dbReference type="EMBL" id="ABJ60879.1"/>
    </source>
</evidence>
<organism evidence="10 11">
    <name type="scientific">Lactobacillus gasseri (strain ATCC 33323 / DSM 20243 / BCRC 14619 / CIP 102991 / JCM 1131 / KCTC 3163 / NCIMB 11718 / NCTC 13722 / AM63)</name>
    <dbReference type="NCBI Taxonomy" id="324831"/>
    <lineage>
        <taxon>Bacteria</taxon>
        <taxon>Bacillati</taxon>
        <taxon>Bacillota</taxon>
        <taxon>Bacilli</taxon>
        <taxon>Lactobacillales</taxon>
        <taxon>Lactobacillaceae</taxon>
        <taxon>Lactobacillus</taxon>
    </lineage>
</organism>
<evidence type="ECO:0000259" key="8">
    <source>
        <dbReference type="PROSITE" id="PS50893"/>
    </source>
</evidence>
<dbReference type="AlphaFoldDB" id="A0A805Z9R5"/>
<evidence type="ECO:0000256" key="4">
    <source>
        <dbReference type="ARBA" id="ARBA00022840"/>
    </source>
</evidence>
<dbReference type="InterPro" id="IPR003593">
    <property type="entry name" value="AAA+_ATPase"/>
</dbReference>
<dbReference type="Proteomes" id="UP000000664">
    <property type="component" value="Chromosome"/>
</dbReference>
<dbReference type="Pfam" id="PF00664">
    <property type="entry name" value="ABC_membrane"/>
    <property type="match status" value="1"/>
</dbReference>
<dbReference type="GO" id="GO:0005886">
    <property type="term" value="C:plasma membrane"/>
    <property type="evidence" value="ECO:0007669"/>
    <property type="project" value="UniProtKB-SubCell"/>
</dbReference>
<evidence type="ECO:0000313" key="11">
    <source>
        <dbReference type="Proteomes" id="UP000000664"/>
    </source>
</evidence>
<dbReference type="GO" id="GO:0016887">
    <property type="term" value="F:ATP hydrolysis activity"/>
    <property type="evidence" value="ECO:0007669"/>
    <property type="project" value="InterPro"/>
</dbReference>
<dbReference type="SMART" id="SM00382">
    <property type="entry name" value="AAA"/>
    <property type="match status" value="1"/>
</dbReference>
<dbReference type="InterPro" id="IPR036640">
    <property type="entry name" value="ABC1_TM_sf"/>
</dbReference>
<dbReference type="KEGG" id="lga:LGAS_1525"/>
<dbReference type="Pfam" id="PF00005">
    <property type="entry name" value="ABC_tran"/>
    <property type="match status" value="1"/>
</dbReference>
<dbReference type="PROSITE" id="PS50893">
    <property type="entry name" value="ABC_TRANSPORTER_2"/>
    <property type="match status" value="1"/>
</dbReference>
<keyword evidence="4" id="KW-0067">ATP-binding</keyword>
<keyword evidence="6 7" id="KW-0472">Membrane</keyword>